<dbReference type="Proteomes" id="UP001281410">
    <property type="component" value="Unassembled WGS sequence"/>
</dbReference>
<keyword evidence="11" id="KW-1185">Reference proteome</keyword>
<dbReference type="PANTHER" id="PTHR47944">
    <property type="entry name" value="CYTOCHROME P450 98A9"/>
    <property type="match status" value="1"/>
</dbReference>
<evidence type="ECO:0000256" key="8">
    <source>
        <dbReference type="PIRSR" id="PIRSR602401-1"/>
    </source>
</evidence>
<dbReference type="Pfam" id="PF00067">
    <property type="entry name" value="p450"/>
    <property type="match status" value="1"/>
</dbReference>
<evidence type="ECO:0000256" key="9">
    <source>
        <dbReference type="RuleBase" id="RU000461"/>
    </source>
</evidence>
<evidence type="ECO:0000256" key="7">
    <source>
        <dbReference type="ARBA" id="ARBA00023033"/>
    </source>
</evidence>
<keyword evidence="7 9" id="KW-0503">Monooxygenase</keyword>
<comment type="similarity">
    <text evidence="2 9">Belongs to the cytochrome P450 family.</text>
</comment>
<dbReference type="PROSITE" id="PS00086">
    <property type="entry name" value="CYTOCHROME_P450"/>
    <property type="match status" value="1"/>
</dbReference>
<dbReference type="InterPro" id="IPR036396">
    <property type="entry name" value="Cyt_P450_sf"/>
</dbReference>
<keyword evidence="6 8" id="KW-0408">Iron</keyword>
<dbReference type="InterPro" id="IPR002401">
    <property type="entry name" value="Cyt_P450_E_grp-I"/>
</dbReference>
<dbReference type="PRINTS" id="PR00463">
    <property type="entry name" value="EP450I"/>
</dbReference>
<dbReference type="PRINTS" id="PR00385">
    <property type="entry name" value="P450"/>
</dbReference>
<dbReference type="EMBL" id="JANJYJ010000005">
    <property type="protein sequence ID" value="KAK3213388.1"/>
    <property type="molecule type" value="Genomic_DNA"/>
</dbReference>
<accession>A0AAE0AH66</accession>
<evidence type="ECO:0000256" key="6">
    <source>
        <dbReference type="ARBA" id="ARBA00023004"/>
    </source>
</evidence>
<dbReference type="AlphaFoldDB" id="A0AAE0AH66"/>
<protein>
    <recommendedName>
        <fullName evidence="12">Flavonoid 3'-monooxygenase-like</fullName>
    </recommendedName>
</protein>
<keyword evidence="4 8" id="KW-0479">Metal-binding</keyword>
<dbReference type="PANTHER" id="PTHR47944:SF5">
    <property type="entry name" value="CYTOCHROME P450 71A1-LIKE"/>
    <property type="match status" value="1"/>
</dbReference>
<dbReference type="GO" id="GO:0020037">
    <property type="term" value="F:heme binding"/>
    <property type="evidence" value="ECO:0007669"/>
    <property type="project" value="InterPro"/>
</dbReference>
<comment type="cofactor">
    <cofactor evidence="1 8">
        <name>heme</name>
        <dbReference type="ChEBI" id="CHEBI:30413"/>
    </cofactor>
</comment>
<evidence type="ECO:0000313" key="11">
    <source>
        <dbReference type="Proteomes" id="UP001281410"/>
    </source>
</evidence>
<dbReference type="GO" id="GO:0016705">
    <property type="term" value="F:oxidoreductase activity, acting on paired donors, with incorporation or reduction of molecular oxygen"/>
    <property type="evidence" value="ECO:0007669"/>
    <property type="project" value="InterPro"/>
</dbReference>
<dbReference type="SUPFAM" id="SSF48264">
    <property type="entry name" value="Cytochrome P450"/>
    <property type="match status" value="1"/>
</dbReference>
<dbReference type="FunFam" id="1.10.630.10:FF:000038">
    <property type="entry name" value="Cytochrome P450 84A1"/>
    <property type="match status" value="1"/>
</dbReference>
<evidence type="ECO:0000256" key="5">
    <source>
        <dbReference type="ARBA" id="ARBA00023002"/>
    </source>
</evidence>
<dbReference type="InterPro" id="IPR017972">
    <property type="entry name" value="Cyt_P450_CS"/>
</dbReference>
<keyword evidence="3 8" id="KW-0349">Heme</keyword>
<evidence type="ECO:0000256" key="3">
    <source>
        <dbReference type="ARBA" id="ARBA00022617"/>
    </source>
</evidence>
<dbReference type="CDD" id="cd20618">
    <property type="entry name" value="CYP71_clan"/>
    <property type="match status" value="1"/>
</dbReference>
<reference evidence="10" key="1">
    <citation type="journal article" date="2023" name="Plant J.">
        <title>Genome sequences and population genomics provide insights into the demographic history, inbreeding, and mutation load of two 'living fossil' tree species of Dipteronia.</title>
        <authorList>
            <person name="Feng Y."/>
            <person name="Comes H.P."/>
            <person name="Chen J."/>
            <person name="Zhu S."/>
            <person name="Lu R."/>
            <person name="Zhang X."/>
            <person name="Li P."/>
            <person name="Qiu J."/>
            <person name="Olsen K.M."/>
            <person name="Qiu Y."/>
        </authorList>
    </citation>
    <scope>NUCLEOTIDE SEQUENCE</scope>
    <source>
        <strain evidence="10">NBL</strain>
    </source>
</reference>
<keyword evidence="5 9" id="KW-0560">Oxidoreductase</keyword>
<proteinExistence type="inferred from homology"/>
<evidence type="ECO:0008006" key="12">
    <source>
        <dbReference type="Google" id="ProtNLM"/>
    </source>
</evidence>
<dbReference type="GO" id="GO:0005506">
    <property type="term" value="F:iron ion binding"/>
    <property type="evidence" value="ECO:0007669"/>
    <property type="project" value="InterPro"/>
</dbReference>
<dbReference type="Gene3D" id="1.10.630.10">
    <property type="entry name" value="Cytochrome P450"/>
    <property type="match status" value="1"/>
</dbReference>
<feature type="binding site" description="axial binding residue" evidence="8">
    <location>
        <position position="453"/>
    </location>
    <ligand>
        <name>heme</name>
        <dbReference type="ChEBI" id="CHEBI:30413"/>
    </ligand>
    <ligandPart>
        <name>Fe</name>
        <dbReference type="ChEBI" id="CHEBI:18248"/>
    </ligandPart>
</feature>
<name>A0AAE0AH66_9ROSI</name>
<evidence type="ECO:0000256" key="1">
    <source>
        <dbReference type="ARBA" id="ARBA00001971"/>
    </source>
</evidence>
<gene>
    <name evidence="10" type="ORF">Dsin_018094</name>
</gene>
<comment type="caution">
    <text evidence="10">The sequence shown here is derived from an EMBL/GenBank/DDBJ whole genome shotgun (WGS) entry which is preliminary data.</text>
</comment>
<dbReference type="GO" id="GO:0004497">
    <property type="term" value="F:monooxygenase activity"/>
    <property type="evidence" value="ECO:0007669"/>
    <property type="project" value="UniProtKB-KW"/>
</dbReference>
<organism evidence="10 11">
    <name type="scientific">Dipteronia sinensis</name>
    <dbReference type="NCBI Taxonomy" id="43782"/>
    <lineage>
        <taxon>Eukaryota</taxon>
        <taxon>Viridiplantae</taxon>
        <taxon>Streptophyta</taxon>
        <taxon>Embryophyta</taxon>
        <taxon>Tracheophyta</taxon>
        <taxon>Spermatophyta</taxon>
        <taxon>Magnoliopsida</taxon>
        <taxon>eudicotyledons</taxon>
        <taxon>Gunneridae</taxon>
        <taxon>Pentapetalae</taxon>
        <taxon>rosids</taxon>
        <taxon>malvids</taxon>
        <taxon>Sapindales</taxon>
        <taxon>Sapindaceae</taxon>
        <taxon>Hippocastanoideae</taxon>
        <taxon>Acereae</taxon>
        <taxon>Dipteronia</taxon>
    </lineage>
</organism>
<evidence type="ECO:0000256" key="2">
    <source>
        <dbReference type="ARBA" id="ARBA00010617"/>
    </source>
</evidence>
<dbReference type="InterPro" id="IPR001128">
    <property type="entry name" value="Cyt_P450"/>
</dbReference>
<evidence type="ECO:0000256" key="4">
    <source>
        <dbReference type="ARBA" id="ARBA00022723"/>
    </source>
</evidence>
<evidence type="ECO:0000313" key="10">
    <source>
        <dbReference type="EMBL" id="KAK3213388.1"/>
    </source>
</evidence>
<sequence>MEALALVVLAVTWLIVTLAFLKKISTSWRQRHPPLQLPPGPKPWPVIGNLNLIGPLPHQSLHKLAQKYGPIMQLTFGSFPVVVASSADMAKQFLKTHDHVFASRPQTAAGKYITYNYMNITWAPYGPYWRQGRKIFLSELFSSKRLESYEYIRVEELRALVSRLYALSGKPVLLKQHLSRVTLNIMSRIVLGKKYFSESKFETEVVTLEEFQKMLDEVFLLSGVLNIGDWIPWLDFMDLQGYVKRMKALKKKVDRFHDHVFDEHKSTMKGLMEDFVPKDMVDLLLQLADDPNLEVKLNYDSVNGFTQDLIAGGTDTSATTVEWAMSELMKQPHLIEKAAEELDRVIGRERWVEEKDIPQLPYIDAVMKETMRKHPVTALLPPHLAQEDCNVAGYNIRKGTRVFINSWSIGRDASFWDEPEEFRPERFLQEKVYMDVKGQNFELLPFGSGRRMCPGYSLGLKMIRSSLANMLHGFHWKLPEDHMKVEDISMEEGYGLTTPRKYPLVAIMEPRLPASSLLITS</sequence>